<dbReference type="Gene3D" id="2.30.30.90">
    <property type="match status" value="1"/>
</dbReference>
<reference evidence="3" key="1">
    <citation type="submission" date="2019-08" db="EMBL/GenBank/DDBJ databases">
        <authorList>
            <person name="Kucharzyk K."/>
            <person name="Murdoch R.W."/>
            <person name="Higgins S."/>
            <person name="Loffler F."/>
        </authorList>
    </citation>
    <scope>NUCLEOTIDE SEQUENCE</scope>
</reference>
<dbReference type="InterPro" id="IPR007167">
    <property type="entry name" value="Fe-transptr_FeoA-like"/>
</dbReference>
<evidence type="ECO:0000259" key="2">
    <source>
        <dbReference type="SMART" id="SM00899"/>
    </source>
</evidence>
<dbReference type="AlphaFoldDB" id="A0A644UEP4"/>
<dbReference type="InterPro" id="IPR008988">
    <property type="entry name" value="Transcriptional_repressor_C"/>
</dbReference>
<name>A0A644UEP4_9ZZZZ</name>
<feature type="domain" description="Ferrous iron transporter FeoA-like" evidence="2">
    <location>
        <begin position="4"/>
        <end position="75"/>
    </location>
</feature>
<keyword evidence="1" id="KW-0408">Iron</keyword>
<dbReference type="PANTHER" id="PTHR43151:SF1">
    <property type="entry name" value="SSR2333 PROTEIN"/>
    <property type="match status" value="1"/>
</dbReference>
<evidence type="ECO:0000256" key="1">
    <source>
        <dbReference type="ARBA" id="ARBA00023004"/>
    </source>
</evidence>
<dbReference type="GO" id="GO:0046914">
    <property type="term" value="F:transition metal ion binding"/>
    <property type="evidence" value="ECO:0007669"/>
    <property type="project" value="InterPro"/>
</dbReference>
<dbReference type="EMBL" id="VSSQ01000106">
    <property type="protein sequence ID" value="MPL77329.1"/>
    <property type="molecule type" value="Genomic_DNA"/>
</dbReference>
<proteinExistence type="predicted"/>
<comment type="caution">
    <text evidence="3">The sequence shown here is derived from an EMBL/GenBank/DDBJ whole genome shotgun (WGS) entry which is preliminary data.</text>
</comment>
<evidence type="ECO:0000313" key="3">
    <source>
        <dbReference type="EMBL" id="MPL77329.1"/>
    </source>
</evidence>
<gene>
    <name evidence="3" type="ORF">SDC9_23184</name>
</gene>
<dbReference type="Pfam" id="PF04023">
    <property type="entry name" value="FeoA"/>
    <property type="match status" value="1"/>
</dbReference>
<dbReference type="InterPro" id="IPR053184">
    <property type="entry name" value="FeoA-like"/>
</dbReference>
<dbReference type="SUPFAM" id="SSF50037">
    <property type="entry name" value="C-terminal domain of transcriptional repressors"/>
    <property type="match status" value="1"/>
</dbReference>
<sequence>MERLPLGLVKSGLTAVIRDIRGSEHLKQELLEQGLVDGCRIKVVKNDTGGPLVISVNDTRLALGRGVALQVLVEEADSLKKFSRELGITNLCGTALCKEVGK</sequence>
<dbReference type="SMART" id="SM00899">
    <property type="entry name" value="FeoA"/>
    <property type="match status" value="1"/>
</dbReference>
<dbReference type="PANTHER" id="PTHR43151">
    <property type="entry name" value="FEOA FAMILY PROTEIN"/>
    <property type="match status" value="1"/>
</dbReference>
<protein>
    <recommendedName>
        <fullName evidence="2">Ferrous iron transporter FeoA-like domain-containing protein</fullName>
    </recommendedName>
</protein>
<dbReference type="InterPro" id="IPR038157">
    <property type="entry name" value="FeoA_core_dom"/>
</dbReference>
<organism evidence="3">
    <name type="scientific">bioreactor metagenome</name>
    <dbReference type="NCBI Taxonomy" id="1076179"/>
    <lineage>
        <taxon>unclassified sequences</taxon>
        <taxon>metagenomes</taxon>
        <taxon>ecological metagenomes</taxon>
    </lineage>
</organism>
<accession>A0A644UEP4</accession>